<keyword evidence="10" id="KW-1185">Reference proteome</keyword>
<keyword evidence="5 8" id="KW-0812">Transmembrane</keyword>
<sequence length="257" mass="27501" precursor="true">MSGYEIFALVASATAAGAINAIAGGGTLLTFPTLLLCGTPPIVANATSTLALVIGTTGSIFGFRQYIAAIKKWLVRFVPVSLVGGWLGSWLLTHTSDKFFARLVPFLILFATVLFLAQNLFRQMAKREAATPHKGQTGLWVAIVFQFAVAVYGGYFGAGIGILMLASLGFLGLSNIHEMNALKNVLGSLINLVAAVVFTCSGLIDWQKMGIMTVGALAGYWLGAHYSQRLPQIAVRRLITGIGFAMSAVTFWKQFHH</sequence>
<dbReference type="InterPro" id="IPR002781">
    <property type="entry name" value="TM_pro_TauE-like"/>
</dbReference>
<organism evidence="9 10">
    <name type="scientific">Chthoniobacter flavus Ellin428</name>
    <dbReference type="NCBI Taxonomy" id="497964"/>
    <lineage>
        <taxon>Bacteria</taxon>
        <taxon>Pseudomonadati</taxon>
        <taxon>Verrucomicrobiota</taxon>
        <taxon>Spartobacteria</taxon>
        <taxon>Chthoniobacterales</taxon>
        <taxon>Chthoniobacteraceae</taxon>
        <taxon>Chthoniobacter</taxon>
    </lineage>
</organism>
<keyword evidence="6 8" id="KW-1133">Transmembrane helix</keyword>
<protein>
    <recommendedName>
        <fullName evidence="8">Probable membrane transporter protein</fullName>
    </recommendedName>
</protein>
<evidence type="ECO:0000256" key="5">
    <source>
        <dbReference type="ARBA" id="ARBA00022692"/>
    </source>
</evidence>
<reference evidence="9 10" key="1">
    <citation type="journal article" date="2011" name="J. Bacteriol.">
        <title>Genome sequence of Chthoniobacter flavus Ellin428, an aerobic heterotrophic soil bacterium.</title>
        <authorList>
            <person name="Kant R."/>
            <person name="van Passel M.W."/>
            <person name="Palva A."/>
            <person name="Lucas S."/>
            <person name="Lapidus A."/>
            <person name="Glavina Del Rio T."/>
            <person name="Dalin E."/>
            <person name="Tice H."/>
            <person name="Bruce D."/>
            <person name="Goodwin L."/>
            <person name="Pitluck S."/>
            <person name="Larimer F.W."/>
            <person name="Land M.L."/>
            <person name="Hauser L."/>
            <person name="Sangwan P."/>
            <person name="de Vos W.M."/>
            <person name="Janssen P.H."/>
            <person name="Smidt H."/>
        </authorList>
    </citation>
    <scope>NUCLEOTIDE SEQUENCE [LARGE SCALE GENOMIC DNA]</scope>
    <source>
        <strain evidence="9 10">Ellin428</strain>
    </source>
</reference>
<evidence type="ECO:0000313" key="9">
    <source>
        <dbReference type="EMBL" id="EDY18249.1"/>
    </source>
</evidence>
<evidence type="ECO:0000313" key="10">
    <source>
        <dbReference type="Proteomes" id="UP000005824"/>
    </source>
</evidence>
<keyword evidence="3" id="KW-0813">Transport</keyword>
<feature type="transmembrane region" description="Helical" evidence="8">
    <location>
        <begin position="185"/>
        <end position="204"/>
    </location>
</feature>
<dbReference type="GO" id="GO:0005886">
    <property type="term" value="C:plasma membrane"/>
    <property type="evidence" value="ECO:0007669"/>
    <property type="project" value="UniProtKB-SubCell"/>
</dbReference>
<feature type="transmembrane region" description="Helical" evidence="8">
    <location>
        <begin position="138"/>
        <end position="165"/>
    </location>
</feature>
<proteinExistence type="inferred from homology"/>
<dbReference type="Proteomes" id="UP000005824">
    <property type="component" value="Unassembled WGS sequence"/>
</dbReference>
<dbReference type="InterPro" id="IPR052017">
    <property type="entry name" value="TSUP"/>
</dbReference>
<dbReference type="STRING" id="497964.CfE428DRAFT_4033"/>
<evidence type="ECO:0000256" key="3">
    <source>
        <dbReference type="ARBA" id="ARBA00022448"/>
    </source>
</evidence>
<accession>B4D544</accession>
<dbReference type="AlphaFoldDB" id="B4D544"/>
<evidence type="ECO:0000256" key="6">
    <source>
        <dbReference type="ARBA" id="ARBA00022989"/>
    </source>
</evidence>
<dbReference type="InParanoid" id="B4D544"/>
<name>B4D544_9BACT</name>
<feature type="transmembrane region" description="Helical" evidence="8">
    <location>
        <begin position="42"/>
        <end position="61"/>
    </location>
</feature>
<comment type="subcellular location">
    <subcellularLocation>
        <location evidence="1 8">Cell membrane</location>
        <topology evidence="1 8">Multi-pass membrane protein</topology>
    </subcellularLocation>
</comment>
<feature type="transmembrane region" description="Helical" evidence="8">
    <location>
        <begin position="73"/>
        <end position="93"/>
    </location>
</feature>
<keyword evidence="4 8" id="KW-1003">Cell membrane</keyword>
<keyword evidence="7 8" id="KW-0472">Membrane</keyword>
<feature type="transmembrane region" description="Helical" evidence="8">
    <location>
        <begin position="234"/>
        <end position="252"/>
    </location>
</feature>
<evidence type="ECO:0000256" key="7">
    <source>
        <dbReference type="ARBA" id="ARBA00023136"/>
    </source>
</evidence>
<comment type="caution">
    <text evidence="9">The sequence shown here is derived from an EMBL/GenBank/DDBJ whole genome shotgun (WGS) entry which is preliminary data.</text>
</comment>
<evidence type="ECO:0000256" key="1">
    <source>
        <dbReference type="ARBA" id="ARBA00004651"/>
    </source>
</evidence>
<dbReference type="EMBL" id="ABVL01000013">
    <property type="protein sequence ID" value="EDY18249.1"/>
    <property type="molecule type" value="Genomic_DNA"/>
</dbReference>
<dbReference type="FunCoup" id="B4D544">
    <property type="interactions" value="192"/>
</dbReference>
<gene>
    <name evidence="9" type="ORF">CfE428DRAFT_4033</name>
</gene>
<dbReference type="PANTHER" id="PTHR30269">
    <property type="entry name" value="TRANSMEMBRANE PROTEIN YFCA"/>
    <property type="match status" value="1"/>
</dbReference>
<comment type="similarity">
    <text evidence="2 8">Belongs to the 4-toluene sulfonate uptake permease (TSUP) (TC 2.A.102) family.</text>
</comment>
<dbReference type="Pfam" id="PF01925">
    <property type="entry name" value="TauE"/>
    <property type="match status" value="1"/>
</dbReference>
<evidence type="ECO:0000256" key="4">
    <source>
        <dbReference type="ARBA" id="ARBA00022475"/>
    </source>
</evidence>
<feature type="transmembrane region" description="Helical" evidence="8">
    <location>
        <begin position="99"/>
        <end position="117"/>
    </location>
</feature>
<dbReference type="eggNOG" id="COG0730">
    <property type="taxonomic scope" value="Bacteria"/>
</dbReference>
<dbReference type="RefSeq" id="WP_006981357.1">
    <property type="nucleotide sequence ID" value="NZ_ABVL01000013.1"/>
</dbReference>
<evidence type="ECO:0000256" key="2">
    <source>
        <dbReference type="ARBA" id="ARBA00009142"/>
    </source>
</evidence>
<dbReference type="PANTHER" id="PTHR30269:SF0">
    <property type="entry name" value="MEMBRANE TRANSPORTER PROTEIN YFCA-RELATED"/>
    <property type="match status" value="1"/>
</dbReference>
<evidence type="ECO:0000256" key="8">
    <source>
        <dbReference type="RuleBase" id="RU363041"/>
    </source>
</evidence>